<proteinExistence type="predicted"/>
<dbReference type="Proteomes" id="UP001311799">
    <property type="component" value="Unassembled WGS sequence"/>
</dbReference>
<evidence type="ECO:0000313" key="1">
    <source>
        <dbReference type="EMBL" id="KAK6590424.1"/>
    </source>
</evidence>
<comment type="caution">
    <text evidence="1">The sequence shown here is derived from an EMBL/GenBank/DDBJ whole genome shotgun (WGS) entry which is preliminary data.</text>
</comment>
<name>A0AAV9Y1I1_9CRYT</name>
<dbReference type="AlphaFoldDB" id="A0AAV9Y1I1"/>
<sequence length="197" mass="22754">MEDKYDLEVCILKDSLGLEEKDSYLMLKNLIKKTKYDKNFLLHCSKYLNVFINLIDSMQDLSFIRDIDEKVIKRLSELSLLIGIIRNISSLSEECRRTISKSSVFLNLEKLVYNRKNDENIGILNIISFEIARINPESHLALASYLHNFNCELFLFPCRLLQLLANLAVDSCSEYQVSLIDIMKLKATINSHSGCHI</sequence>
<keyword evidence="2" id="KW-1185">Reference proteome</keyword>
<evidence type="ECO:0000313" key="2">
    <source>
        <dbReference type="Proteomes" id="UP001311799"/>
    </source>
</evidence>
<organism evidence="1 2">
    <name type="scientific">Cryptosporidium xiaoi</name>
    <dbReference type="NCBI Taxonomy" id="659607"/>
    <lineage>
        <taxon>Eukaryota</taxon>
        <taxon>Sar</taxon>
        <taxon>Alveolata</taxon>
        <taxon>Apicomplexa</taxon>
        <taxon>Conoidasida</taxon>
        <taxon>Coccidia</taxon>
        <taxon>Eucoccidiorida</taxon>
        <taxon>Eimeriorina</taxon>
        <taxon>Cryptosporidiidae</taxon>
        <taxon>Cryptosporidium</taxon>
    </lineage>
</organism>
<reference evidence="1 2" key="1">
    <citation type="submission" date="2023-10" db="EMBL/GenBank/DDBJ databases">
        <title>Comparative genomics analysis reveals potential genetic determinants of host preference in Cryptosporidium xiaoi.</title>
        <authorList>
            <person name="Xiao L."/>
            <person name="Li J."/>
        </authorList>
    </citation>
    <scope>NUCLEOTIDE SEQUENCE [LARGE SCALE GENOMIC DNA]</scope>
    <source>
        <strain evidence="1 2">52996</strain>
    </source>
</reference>
<gene>
    <name evidence="1" type="ORF">RS030_152284</name>
</gene>
<protein>
    <submittedName>
        <fullName evidence="1">Uncharacterized protein</fullName>
    </submittedName>
</protein>
<accession>A0AAV9Y1I1</accession>
<dbReference type="EMBL" id="JAWDEY010000006">
    <property type="protein sequence ID" value="KAK6590424.1"/>
    <property type="molecule type" value="Genomic_DNA"/>
</dbReference>